<dbReference type="InterPro" id="IPR039422">
    <property type="entry name" value="MarR/SlyA-like"/>
</dbReference>
<dbReference type="PRINTS" id="PR00598">
    <property type="entry name" value="HTHMARR"/>
</dbReference>
<dbReference type="InterPro" id="IPR036390">
    <property type="entry name" value="WH_DNA-bd_sf"/>
</dbReference>
<dbReference type="PANTHER" id="PTHR33164:SF43">
    <property type="entry name" value="HTH-TYPE TRANSCRIPTIONAL REPRESSOR YETL"/>
    <property type="match status" value="1"/>
</dbReference>
<dbReference type="EMBL" id="LPJV01000059">
    <property type="protein sequence ID" value="KWF46710.1"/>
    <property type="molecule type" value="Genomic_DNA"/>
</dbReference>
<dbReference type="InterPro" id="IPR000835">
    <property type="entry name" value="HTH_MarR-typ"/>
</dbReference>
<dbReference type="AlphaFoldDB" id="A0AAW3P9J4"/>
<dbReference type="PROSITE" id="PS50995">
    <property type="entry name" value="HTH_MARR_2"/>
    <property type="match status" value="1"/>
</dbReference>
<name>A0AAW3P9J4_9BURK</name>
<evidence type="ECO:0000313" key="2">
    <source>
        <dbReference type="EMBL" id="KWF46710.1"/>
    </source>
</evidence>
<protein>
    <submittedName>
        <fullName evidence="2">MarR family transcriptional regulator</fullName>
    </submittedName>
</protein>
<accession>A0AAW3P9J4</accession>
<gene>
    <name evidence="2" type="ORF">WL88_25705</name>
</gene>
<dbReference type="GO" id="GO:0003700">
    <property type="term" value="F:DNA-binding transcription factor activity"/>
    <property type="evidence" value="ECO:0007669"/>
    <property type="project" value="InterPro"/>
</dbReference>
<dbReference type="SUPFAM" id="SSF46785">
    <property type="entry name" value="Winged helix' DNA-binding domain"/>
    <property type="match status" value="1"/>
</dbReference>
<sequence>MKTLTHSESIEVSHNLEQAIPYLVTRAGTRMGNAFSKALKPYGLSLSEWRVCASLGYKPRQTLSELVTHASVDMSALSRIVDRLAQQGIVRRAKSELDGRAVSLSLTPEGASLAREIAPLAKHYEKVALTRFTPQEVDILRRLLIQLYDNAEPLA</sequence>
<dbReference type="Pfam" id="PF01047">
    <property type="entry name" value="MarR"/>
    <property type="match status" value="1"/>
</dbReference>
<dbReference type="GO" id="GO:0006950">
    <property type="term" value="P:response to stress"/>
    <property type="evidence" value="ECO:0007669"/>
    <property type="project" value="TreeGrafter"/>
</dbReference>
<evidence type="ECO:0000259" key="1">
    <source>
        <dbReference type="PROSITE" id="PS50995"/>
    </source>
</evidence>
<evidence type="ECO:0000313" key="3">
    <source>
        <dbReference type="Proteomes" id="UP000063236"/>
    </source>
</evidence>
<feature type="domain" description="HTH marR-type" evidence="1">
    <location>
        <begin position="17"/>
        <end position="149"/>
    </location>
</feature>
<dbReference type="InterPro" id="IPR036388">
    <property type="entry name" value="WH-like_DNA-bd_sf"/>
</dbReference>
<dbReference type="SMART" id="SM00347">
    <property type="entry name" value="HTH_MARR"/>
    <property type="match status" value="1"/>
</dbReference>
<dbReference type="Proteomes" id="UP000063236">
    <property type="component" value="Unassembled WGS sequence"/>
</dbReference>
<dbReference type="RefSeq" id="WP_060188633.1">
    <property type="nucleotide sequence ID" value="NZ_LPJS01000026.1"/>
</dbReference>
<dbReference type="Gene3D" id="1.10.10.10">
    <property type="entry name" value="Winged helix-like DNA-binding domain superfamily/Winged helix DNA-binding domain"/>
    <property type="match status" value="1"/>
</dbReference>
<proteinExistence type="predicted"/>
<reference evidence="2 3" key="1">
    <citation type="submission" date="2015-11" db="EMBL/GenBank/DDBJ databases">
        <title>Expanding the genomic diversity of Burkholderia species for the development of highly accurate diagnostics.</title>
        <authorList>
            <person name="Sahl J."/>
            <person name="Keim P."/>
            <person name="Wagner D."/>
        </authorList>
    </citation>
    <scope>NUCLEOTIDE SEQUENCE [LARGE SCALE GENOMIC DNA]</scope>
    <source>
        <strain evidence="2 3">MSMB378WGS</strain>
    </source>
</reference>
<organism evidence="2 3">
    <name type="scientific">Burkholderia diffusa</name>
    <dbReference type="NCBI Taxonomy" id="488732"/>
    <lineage>
        <taxon>Bacteria</taxon>
        <taxon>Pseudomonadati</taxon>
        <taxon>Pseudomonadota</taxon>
        <taxon>Betaproteobacteria</taxon>
        <taxon>Burkholderiales</taxon>
        <taxon>Burkholderiaceae</taxon>
        <taxon>Burkholderia</taxon>
        <taxon>Burkholderia cepacia complex</taxon>
    </lineage>
</organism>
<comment type="caution">
    <text evidence="2">The sequence shown here is derived from an EMBL/GenBank/DDBJ whole genome shotgun (WGS) entry which is preliminary data.</text>
</comment>
<dbReference type="PANTHER" id="PTHR33164">
    <property type="entry name" value="TRANSCRIPTIONAL REGULATOR, MARR FAMILY"/>
    <property type="match status" value="1"/>
</dbReference>